<dbReference type="GO" id="GO:0031683">
    <property type="term" value="F:G-protein beta/gamma-subunit complex binding"/>
    <property type="evidence" value="ECO:0007669"/>
    <property type="project" value="InterPro"/>
</dbReference>
<dbReference type="SUPFAM" id="SSF52540">
    <property type="entry name" value="P-loop containing nucleoside triphosphate hydrolases"/>
    <property type="match status" value="1"/>
</dbReference>
<keyword evidence="4 9" id="KW-0547">Nucleotide-binding</keyword>
<dbReference type="GO" id="GO:0046872">
    <property type="term" value="F:metal ion binding"/>
    <property type="evidence" value="ECO:0007669"/>
    <property type="project" value="UniProtKB-KW"/>
</dbReference>
<dbReference type="InterPro" id="IPR027417">
    <property type="entry name" value="P-loop_NTPase"/>
</dbReference>
<dbReference type="GO" id="GO:0005834">
    <property type="term" value="C:heterotrimeric G-protein complex"/>
    <property type="evidence" value="ECO:0007669"/>
    <property type="project" value="TreeGrafter"/>
</dbReference>
<sequence>SSSGGPLPSAPPPYTQQPLPQGPILSTPPNSFPTGTISLSVMSRVDILGGCCMRNRVTTDVMVQLDNFQPYGNAHRNSEIDAQIERDKIITKKTLKILLLGSSESGKSTIFKQMRILHMNGFNEIDLVNYRFLIYSNVIDSTNQLIEGADRLDIIPDSDTKKKIDFFKYALVVKGLNELDITGDFANAIKGIYTSAMGQETLQRKEEITLLDSAKYFLDAIDRISTPGYKPTDDDILRSRVATTGIIEIEFPYKKAVLRMVDVGGQRAEQRKWIHCFDNVAGVLFVAELSGYNQKIDPQESN</sequence>
<feature type="non-terminal residue" evidence="12">
    <location>
        <position position="1"/>
    </location>
</feature>
<evidence type="ECO:0000256" key="1">
    <source>
        <dbReference type="ARBA" id="ARBA00011356"/>
    </source>
</evidence>
<reference evidence="12" key="1">
    <citation type="submission" date="2023-10" db="EMBL/GenBank/DDBJ databases">
        <title>Genome assembly of Pristionchus species.</title>
        <authorList>
            <person name="Yoshida K."/>
            <person name="Sommer R.J."/>
        </authorList>
    </citation>
    <scope>NUCLEOTIDE SEQUENCE</scope>
    <source>
        <strain evidence="12">RS5133</strain>
    </source>
</reference>
<keyword evidence="5 9" id="KW-0342">GTP-binding</keyword>
<dbReference type="GO" id="GO:0001664">
    <property type="term" value="F:G protein-coupled receptor binding"/>
    <property type="evidence" value="ECO:0007669"/>
    <property type="project" value="TreeGrafter"/>
</dbReference>
<feature type="binding site" evidence="10">
    <location>
        <position position="108"/>
    </location>
    <ligand>
        <name>Mg(2+)</name>
        <dbReference type="ChEBI" id="CHEBI:18420"/>
    </ligand>
</feature>
<dbReference type="Proteomes" id="UP001432322">
    <property type="component" value="Unassembled WGS sequence"/>
</dbReference>
<keyword evidence="2" id="KW-0519">Myristate</keyword>
<dbReference type="AlphaFoldDB" id="A0AAV5V4A5"/>
<dbReference type="GO" id="GO:0005525">
    <property type="term" value="F:GTP binding"/>
    <property type="evidence" value="ECO:0007669"/>
    <property type="project" value="UniProtKB-KW"/>
</dbReference>
<feature type="region of interest" description="Disordered" evidence="11">
    <location>
        <begin position="1"/>
        <end position="30"/>
    </location>
</feature>
<keyword evidence="10" id="KW-0460">Magnesium</keyword>
<keyword evidence="13" id="KW-1185">Reference proteome</keyword>
<dbReference type="SMART" id="SM00275">
    <property type="entry name" value="G_alpha"/>
    <property type="match status" value="1"/>
</dbReference>
<evidence type="ECO:0000313" key="13">
    <source>
        <dbReference type="Proteomes" id="UP001432322"/>
    </source>
</evidence>
<dbReference type="InterPro" id="IPR011025">
    <property type="entry name" value="GproteinA_insert"/>
</dbReference>
<dbReference type="PROSITE" id="PS51882">
    <property type="entry name" value="G_ALPHA"/>
    <property type="match status" value="1"/>
</dbReference>
<evidence type="ECO:0000256" key="10">
    <source>
        <dbReference type="PIRSR" id="PIRSR601019-2"/>
    </source>
</evidence>
<evidence type="ECO:0000313" key="12">
    <source>
        <dbReference type="EMBL" id="GMT14420.1"/>
    </source>
</evidence>
<evidence type="ECO:0000256" key="7">
    <source>
        <dbReference type="ARBA" id="ARBA00023224"/>
    </source>
</evidence>
<dbReference type="EMBL" id="BTSY01000002">
    <property type="protein sequence ID" value="GMT14420.1"/>
    <property type="molecule type" value="Genomic_DNA"/>
</dbReference>
<protein>
    <recommendedName>
        <fullName evidence="14">ADP ribosylation factor</fullName>
    </recommendedName>
</protein>
<feature type="binding site" evidence="9">
    <location>
        <begin position="212"/>
        <end position="213"/>
    </location>
    <ligand>
        <name>GTP</name>
        <dbReference type="ChEBI" id="CHEBI:37565"/>
    </ligand>
</feature>
<dbReference type="PRINTS" id="PR00318">
    <property type="entry name" value="GPROTEINA"/>
</dbReference>
<dbReference type="Gene3D" id="1.10.400.10">
    <property type="entry name" value="GI Alpha 1, domain 2-like"/>
    <property type="match status" value="1"/>
</dbReference>
<dbReference type="PANTHER" id="PTHR10218">
    <property type="entry name" value="GTP-BINDING PROTEIN ALPHA SUBUNIT"/>
    <property type="match status" value="1"/>
</dbReference>
<evidence type="ECO:0000256" key="2">
    <source>
        <dbReference type="ARBA" id="ARBA00022707"/>
    </source>
</evidence>
<keyword evidence="7" id="KW-0807">Transducer</keyword>
<evidence type="ECO:0000256" key="5">
    <source>
        <dbReference type="ARBA" id="ARBA00023134"/>
    </source>
</evidence>
<evidence type="ECO:0000256" key="8">
    <source>
        <dbReference type="ARBA" id="ARBA00023288"/>
    </source>
</evidence>
<dbReference type="Gene3D" id="3.40.50.300">
    <property type="entry name" value="P-loop containing nucleotide triphosphate hydrolases"/>
    <property type="match status" value="1"/>
</dbReference>
<dbReference type="InterPro" id="IPR001019">
    <property type="entry name" value="Gprotein_alpha_su"/>
</dbReference>
<dbReference type="GO" id="GO:0007188">
    <property type="term" value="P:adenylate cyclase-modulating G protein-coupled receptor signaling pathway"/>
    <property type="evidence" value="ECO:0007669"/>
    <property type="project" value="TreeGrafter"/>
</dbReference>
<dbReference type="GO" id="GO:0005737">
    <property type="term" value="C:cytoplasm"/>
    <property type="evidence" value="ECO:0007669"/>
    <property type="project" value="TreeGrafter"/>
</dbReference>
<dbReference type="GO" id="GO:0003924">
    <property type="term" value="F:GTPase activity"/>
    <property type="evidence" value="ECO:0007669"/>
    <property type="project" value="InterPro"/>
</dbReference>
<keyword evidence="8" id="KW-0449">Lipoprotein</keyword>
<dbReference type="FunFam" id="3.40.50.300:FF:000692">
    <property type="entry name" value="Guanine nucleotide-binding protein subunit alpha"/>
    <property type="match status" value="1"/>
</dbReference>
<dbReference type="PANTHER" id="PTHR10218:SF353">
    <property type="entry name" value="GUANINE NUCLEOTIDE-BINDING PROTEIN ALPHA-11 SUBUNIT"/>
    <property type="match status" value="1"/>
</dbReference>
<feature type="binding site" evidence="9">
    <location>
        <begin position="104"/>
        <end position="109"/>
    </location>
    <ligand>
        <name>GTP</name>
        <dbReference type="ChEBI" id="CHEBI:37565"/>
    </ligand>
</feature>
<feature type="binding site" evidence="9">
    <location>
        <begin position="237"/>
        <end position="243"/>
    </location>
    <ligand>
        <name>GTP</name>
        <dbReference type="ChEBI" id="CHEBI:37565"/>
    </ligand>
</feature>
<evidence type="ECO:0000256" key="3">
    <source>
        <dbReference type="ARBA" id="ARBA00022723"/>
    </source>
</evidence>
<dbReference type="CDD" id="cd00066">
    <property type="entry name" value="G-alpha"/>
    <property type="match status" value="1"/>
</dbReference>
<dbReference type="SUPFAM" id="SSF47895">
    <property type="entry name" value="Transducin (alpha subunit), insertion domain"/>
    <property type="match status" value="1"/>
</dbReference>
<comment type="caution">
    <text evidence="12">The sequence shown here is derived from an EMBL/GenBank/DDBJ whole genome shotgun (WGS) entry which is preliminary data.</text>
</comment>
<proteinExistence type="predicted"/>
<evidence type="ECO:0000256" key="4">
    <source>
        <dbReference type="ARBA" id="ARBA00022741"/>
    </source>
</evidence>
<dbReference type="Pfam" id="PF00503">
    <property type="entry name" value="G-alpha"/>
    <property type="match status" value="1"/>
</dbReference>
<feature type="binding site" evidence="10">
    <location>
        <position position="243"/>
    </location>
    <ligand>
        <name>Mg(2+)</name>
        <dbReference type="ChEBI" id="CHEBI:18420"/>
    </ligand>
</feature>
<keyword evidence="6" id="KW-0564">Palmitate</keyword>
<evidence type="ECO:0000256" key="9">
    <source>
        <dbReference type="PIRSR" id="PIRSR601019-1"/>
    </source>
</evidence>
<accession>A0AAV5V4A5</accession>
<evidence type="ECO:0000256" key="11">
    <source>
        <dbReference type="SAM" id="MobiDB-lite"/>
    </source>
</evidence>
<feature type="non-terminal residue" evidence="12">
    <location>
        <position position="302"/>
    </location>
</feature>
<gene>
    <name evidence="12" type="ORF">PFISCL1PPCAC_5717</name>
</gene>
<organism evidence="12 13">
    <name type="scientific">Pristionchus fissidentatus</name>
    <dbReference type="NCBI Taxonomy" id="1538716"/>
    <lineage>
        <taxon>Eukaryota</taxon>
        <taxon>Metazoa</taxon>
        <taxon>Ecdysozoa</taxon>
        <taxon>Nematoda</taxon>
        <taxon>Chromadorea</taxon>
        <taxon>Rhabditida</taxon>
        <taxon>Rhabditina</taxon>
        <taxon>Diplogasteromorpha</taxon>
        <taxon>Diplogasteroidea</taxon>
        <taxon>Neodiplogasteridae</taxon>
        <taxon>Pristionchus</taxon>
    </lineage>
</organism>
<feature type="binding site" evidence="9">
    <location>
        <begin position="262"/>
        <end position="266"/>
    </location>
    <ligand>
        <name>GTP</name>
        <dbReference type="ChEBI" id="CHEBI:37565"/>
    </ligand>
</feature>
<comment type="subunit">
    <text evidence="1">G proteins are composed of 3 units; alpha, beta and gamma. The alpha chain contains the guanine nucleotide binding site.</text>
</comment>
<name>A0AAV5V4A5_9BILA</name>
<evidence type="ECO:0000256" key="6">
    <source>
        <dbReference type="ARBA" id="ARBA00023139"/>
    </source>
</evidence>
<keyword evidence="3 10" id="KW-0479">Metal-binding</keyword>
<evidence type="ECO:0008006" key="14">
    <source>
        <dbReference type="Google" id="ProtNLM"/>
    </source>
</evidence>